<name>A0ABQ9QGH1_9PEZI</name>
<protein>
    <submittedName>
        <fullName evidence="1">Uncharacterized protein</fullName>
    </submittedName>
</protein>
<evidence type="ECO:0000313" key="1">
    <source>
        <dbReference type="EMBL" id="KAK1460409.1"/>
    </source>
</evidence>
<reference evidence="1 2" key="1">
    <citation type="submission" date="2016-10" db="EMBL/GenBank/DDBJ databases">
        <title>The genome sequence of Colletotrichum fioriniae PJ7.</title>
        <authorList>
            <person name="Baroncelli R."/>
        </authorList>
    </citation>
    <scope>NUCLEOTIDE SEQUENCE [LARGE SCALE GENOMIC DNA]</scope>
    <source>
        <strain evidence="1 2">Tom-12</strain>
    </source>
</reference>
<keyword evidence="2" id="KW-1185">Reference proteome</keyword>
<proteinExistence type="predicted"/>
<dbReference type="EMBL" id="MLFU01000366">
    <property type="protein sequence ID" value="KAK1460409.1"/>
    <property type="molecule type" value="Genomic_DNA"/>
</dbReference>
<dbReference type="Proteomes" id="UP001227543">
    <property type="component" value="Unassembled WGS sequence"/>
</dbReference>
<accession>A0ABQ9QGH1</accession>
<sequence>MGSSITVTKRVERVLSCCLFSVTCLARLLRYTREYIYGAGAPSLDLLAVSRLDDLTAADLLAHLAHFLALGIGPPNEQKISHIIVPGGSVSLGCCLRMLRERG</sequence>
<dbReference type="RefSeq" id="XP_060372291.1">
    <property type="nucleotide sequence ID" value="XM_060533130.1"/>
</dbReference>
<comment type="caution">
    <text evidence="1">The sequence shown here is derived from an EMBL/GenBank/DDBJ whole genome shotgun (WGS) entry which is preliminary data.</text>
</comment>
<dbReference type="GeneID" id="85417368"/>
<evidence type="ECO:0000313" key="2">
    <source>
        <dbReference type="Proteomes" id="UP001227543"/>
    </source>
</evidence>
<organism evidence="1 2">
    <name type="scientific">Colletotrichum tamarilloi</name>
    <dbReference type="NCBI Taxonomy" id="1209934"/>
    <lineage>
        <taxon>Eukaryota</taxon>
        <taxon>Fungi</taxon>
        <taxon>Dikarya</taxon>
        <taxon>Ascomycota</taxon>
        <taxon>Pezizomycotina</taxon>
        <taxon>Sordariomycetes</taxon>
        <taxon>Hypocreomycetidae</taxon>
        <taxon>Glomerellales</taxon>
        <taxon>Glomerellaceae</taxon>
        <taxon>Colletotrichum</taxon>
        <taxon>Colletotrichum acutatum species complex</taxon>
    </lineage>
</organism>
<gene>
    <name evidence="1" type="ORF">CTAM01_17141</name>
</gene>